<accession>A0A284S0V5</accession>
<dbReference type="AlphaFoldDB" id="A0A284S0V5"/>
<keyword evidence="3" id="KW-1185">Reference proteome</keyword>
<name>A0A284S0V5_ARMOS</name>
<sequence length="111" mass="12293">MFSYTKELSLLSLGSCPLFFGIILATNRLEAVDALTGTFMPYACDGTMDRALGADTERKRRKSYQWKGRNKEGKGSRDEERPSKDTSFAVALEHLSAQASSFKGMVVDQSD</sequence>
<dbReference type="Proteomes" id="UP000219338">
    <property type="component" value="Unassembled WGS sequence"/>
</dbReference>
<dbReference type="EMBL" id="FUEG01000024">
    <property type="protein sequence ID" value="SJL14642.1"/>
    <property type="molecule type" value="Genomic_DNA"/>
</dbReference>
<proteinExistence type="predicted"/>
<organism evidence="2 3">
    <name type="scientific">Armillaria ostoyae</name>
    <name type="common">Armillaria root rot fungus</name>
    <dbReference type="NCBI Taxonomy" id="47428"/>
    <lineage>
        <taxon>Eukaryota</taxon>
        <taxon>Fungi</taxon>
        <taxon>Dikarya</taxon>
        <taxon>Basidiomycota</taxon>
        <taxon>Agaricomycotina</taxon>
        <taxon>Agaricomycetes</taxon>
        <taxon>Agaricomycetidae</taxon>
        <taxon>Agaricales</taxon>
        <taxon>Marasmiineae</taxon>
        <taxon>Physalacriaceae</taxon>
        <taxon>Armillaria</taxon>
    </lineage>
</organism>
<evidence type="ECO:0000256" key="1">
    <source>
        <dbReference type="SAM" id="MobiDB-lite"/>
    </source>
</evidence>
<feature type="compositionally biased region" description="Basic and acidic residues" evidence="1">
    <location>
        <begin position="69"/>
        <end position="84"/>
    </location>
</feature>
<gene>
    <name evidence="2" type="ORF">ARMOST_18107</name>
</gene>
<reference evidence="3" key="1">
    <citation type="journal article" date="2017" name="Nat. Ecol. Evol.">
        <title>Genome expansion and lineage-specific genetic innovations in the forest pathogenic fungi Armillaria.</title>
        <authorList>
            <person name="Sipos G."/>
            <person name="Prasanna A.N."/>
            <person name="Walter M.C."/>
            <person name="O'Connor E."/>
            <person name="Balint B."/>
            <person name="Krizsan K."/>
            <person name="Kiss B."/>
            <person name="Hess J."/>
            <person name="Varga T."/>
            <person name="Slot J."/>
            <person name="Riley R."/>
            <person name="Boka B."/>
            <person name="Rigling D."/>
            <person name="Barry K."/>
            <person name="Lee J."/>
            <person name="Mihaltcheva S."/>
            <person name="LaButti K."/>
            <person name="Lipzen A."/>
            <person name="Waldron R."/>
            <person name="Moloney N.M."/>
            <person name="Sperisen C."/>
            <person name="Kredics L."/>
            <person name="Vagvoelgyi C."/>
            <person name="Patrignani A."/>
            <person name="Fitzpatrick D."/>
            <person name="Nagy I."/>
            <person name="Doyle S."/>
            <person name="Anderson J.B."/>
            <person name="Grigoriev I.V."/>
            <person name="Gueldener U."/>
            <person name="Muensterkoetter M."/>
            <person name="Nagy L.G."/>
        </authorList>
    </citation>
    <scope>NUCLEOTIDE SEQUENCE [LARGE SCALE GENOMIC DNA]</scope>
    <source>
        <strain evidence="3">C18/9</strain>
    </source>
</reference>
<feature type="region of interest" description="Disordered" evidence="1">
    <location>
        <begin position="59"/>
        <end position="85"/>
    </location>
</feature>
<evidence type="ECO:0000313" key="2">
    <source>
        <dbReference type="EMBL" id="SJL14642.1"/>
    </source>
</evidence>
<protein>
    <submittedName>
        <fullName evidence="2">Uncharacterized protein</fullName>
    </submittedName>
</protein>
<evidence type="ECO:0000313" key="3">
    <source>
        <dbReference type="Proteomes" id="UP000219338"/>
    </source>
</evidence>